<reference evidence="2" key="1">
    <citation type="submission" date="2017-02" db="EMBL/GenBank/DDBJ databases">
        <authorList>
            <person name="Varghese N."/>
            <person name="Submissions S."/>
        </authorList>
    </citation>
    <scope>NUCLEOTIDE SEQUENCE [LARGE SCALE GENOMIC DNA]</scope>
    <source>
        <strain evidence="2">ATCC BAA-73</strain>
    </source>
</reference>
<keyword evidence="2" id="KW-1185">Reference proteome</keyword>
<evidence type="ECO:0000313" key="2">
    <source>
        <dbReference type="Proteomes" id="UP000190625"/>
    </source>
</evidence>
<evidence type="ECO:0000313" key="1">
    <source>
        <dbReference type="EMBL" id="SKA12276.1"/>
    </source>
</evidence>
<protein>
    <submittedName>
        <fullName evidence="1">Phage late control gene D protein (GPD)</fullName>
    </submittedName>
</protein>
<gene>
    <name evidence="1" type="ORF">SAMN02745118_02853</name>
</gene>
<dbReference type="Proteomes" id="UP000190625">
    <property type="component" value="Unassembled WGS sequence"/>
</dbReference>
<organism evidence="1 2">
    <name type="scientific">Selenihalanaerobacter shriftii</name>
    <dbReference type="NCBI Taxonomy" id="142842"/>
    <lineage>
        <taxon>Bacteria</taxon>
        <taxon>Bacillati</taxon>
        <taxon>Bacillota</taxon>
        <taxon>Clostridia</taxon>
        <taxon>Halanaerobiales</taxon>
        <taxon>Halobacteroidaceae</taxon>
        <taxon>Selenihalanaerobacter</taxon>
    </lineage>
</organism>
<dbReference type="SUPFAM" id="SSF69279">
    <property type="entry name" value="Phage tail proteins"/>
    <property type="match status" value="1"/>
</dbReference>
<dbReference type="AlphaFoldDB" id="A0A1T4R8Y0"/>
<dbReference type="OrthoDB" id="2109809at2"/>
<accession>A0A1T4R8Y0</accession>
<dbReference type="STRING" id="142842.SAMN02745118_02853"/>
<proteinExistence type="predicted"/>
<dbReference type="EMBL" id="FUWM01000046">
    <property type="protein sequence ID" value="SKA12276.1"/>
    <property type="molecule type" value="Genomic_DNA"/>
</dbReference>
<dbReference type="RefSeq" id="WP_143555742.1">
    <property type="nucleotide sequence ID" value="NZ_FUWM01000046.1"/>
</dbReference>
<feature type="non-terminal residue" evidence="1">
    <location>
        <position position="768"/>
    </location>
</feature>
<name>A0A1T4R8Y0_9FIRM</name>
<dbReference type="Gene3D" id="3.55.50.10">
    <property type="entry name" value="Baseplate protein-like domains"/>
    <property type="match status" value="1"/>
</dbReference>
<sequence length="768" mass="90559">MANGVLDLNRKTGKANISEKYRNADGSIKENDLKDVLAKTFAEIEMCEDYTGHPIISFLNYLKDVSDLNFTWEQIKESEKKKKKLMIDELFNVKIVERIAKLNDKYNLYKTRENERDLINYSNSYDAVGTIFNHIGPCKLVDENFKANQGIRVDLWEAIKTYKNNKLEIVRQHRLNIFYPYVKVKLKEGGNFRHAKNRFRENAKVGDITNNVSKDYLCSVTKLIFKEYVNAIPNFTKELFQKYIRSGKSKRHLKRYLKGMLQHSAWLQHRQLDINADYSLQNYAQYQDDKTENSYVNAYILKDESAIKALNNNNKTYRLDVSIFKQLQRIGYNEINELWEWKLTNKGAFLLLGTRGIDSKDKLTDYGEGINNQEVRLKVELEEPSQNRLYGSHKQRSNYRQELDNEYFVEDKEIYQFKNTHGLGFQILSQYTNPEQTIKLDAKDISGTYREVDKIKGKRKVGGEKYYGQNIVYKPSRYELVYLYGPNNEDKLIIDGFKNGDYGINLKDKVREAKDEKAPITYTPHRVRSKPFEFKILEKLEITKSIYDHTRVTIKGVIDEDNAKEYERKLDVKDPKLVMTYNNQDHKILFKGIIEAYDLEFKRREYYLTIKAVSYSKLLKRARRNRIYQNLGTTYGQVSDKLMEDNPKFNIVFADDAQAQTPLTTKDYPLILQYKESEWDFLKRISSYLNLPVIVDDTKDDQEGINILLGTHIGKAKELDNISVVEIKKTRRKNHKFHYYKVDCHEHFRSKEVFDIGKKVKYRLTNQE</sequence>